<feature type="domain" description="Pyrrolo-quinoline quinone repeat" evidence="1">
    <location>
        <begin position="71"/>
        <end position="157"/>
    </location>
</feature>
<dbReference type="InterPro" id="IPR011047">
    <property type="entry name" value="Quinoprotein_ADH-like_sf"/>
</dbReference>
<gene>
    <name evidence="2" type="ORF">GCM10009827_036840</name>
</gene>
<protein>
    <recommendedName>
        <fullName evidence="1">Pyrrolo-quinoline quinone repeat domain-containing protein</fullName>
    </recommendedName>
</protein>
<sequence length="464" mass="50197">MARAGHPEHVEERLIDLGVVNDQDDRLEAGPPPAVPGRRQWPFVMVLALLATFTGGSGAGSSVEDLGVLAEHTVGFVADRGMLYALREDPAVTAYDWGTGEERWSRRILPNSGQVYLAADRAYIRHRPCTDATGWSLERLDPADGRQQWYAAGAPVAVLRIDDRPGLLLVDERTGTCPPAVPQRNTPQTPVHLAAIDAETGIVRWQFQMPAGGRLVSPDVPGSDWFAIWYTTGHTEIRAAATGAVLSAAEVPELADGPPQSVRIVGDMLVVVAVGLDGAMITSYGHTPLEFRWRLLFQSAEPVPIAELAYGPVVVACGPMVCVPNWRDIAVIDPRTGVQRWRRQIQMDAVGSGVLVARDREDFMRIRIVDWETGNDRSELTGWGLIPTATDGSDDAAGTAATAGATWALVQKPDGNGSRIGRVNLRTGEVEILGQVSPIPSRCALRGHRLSCLADGDSLRLWRL</sequence>
<dbReference type="SUPFAM" id="SSF50998">
    <property type="entry name" value="Quinoprotein alcohol dehydrogenase-like"/>
    <property type="match status" value="1"/>
</dbReference>
<dbReference type="EMBL" id="BAAAQD010000006">
    <property type="protein sequence ID" value="GAA1518326.1"/>
    <property type="molecule type" value="Genomic_DNA"/>
</dbReference>
<reference evidence="2 3" key="1">
    <citation type="journal article" date="2019" name="Int. J. Syst. Evol. Microbiol.">
        <title>The Global Catalogue of Microorganisms (GCM) 10K type strain sequencing project: providing services to taxonomists for standard genome sequencing and annotation.</title>
        <authorList>
            <consortium name="The Broad Institute Genomics Platform"/>
            <consortium name="The Broad Institute Genome Sequencing Center for Infectious Disease"/>
            <person name="Wu L."/>
            <person name="Ma J."/>
        </authorList>
    </citation>
    <scope>NUCLEOTIDE SEQUENCE [LARGE SCALE GENOMIC DNA]</scope>
    <source>
        <strain evidence="2 3">JCM 15933</strain>
    </source>
</reference>
<evidence type="ECO:0000313" key="2">
    <source>
        <dbReference type="EMBL" id="GAA1518326.1"/>
    </source>
</evidence>
<dbReference type="InterPro" id="IPR015943">
    <property type="entry name" value="WD40/YVTN_repeat-like_dom_sf"/>
</dbReference>
<dbReference type="Proteomes" id="UP001501470">
    <property type="component" value="Unassembled WGS sequence"/>
</dbReference>
<feature type="domain" description="Pyrrolo-quinoline quinone repeat" evidence="1">
    <location>
        <begin position="193"/>
        <end position="352"/>
    </location>
</feature>
<evidence type="ECO:0000259" key="1">
    <source>
        <dbReference type="Pfam" id="PF13360"/>
    </source>
</evidence>
<organism evidence="2 3">
    <name type="scientific">Dactylosporangium maewongense</name>
    <dbReference type="NCBI Taxonomy" id="634393"/>
    <lineage>
        <taxon>Bacteria</taxon>
        <taxon>Bacillati</taxon>
        <taxon>Actinomycetota</taxon>
        <taxon>Actinomycetes</taxon>
        <taxon>Micromonosporales</taxon>
        <taxon>Micromonosporaceae</taxon>
        <taxon>Dactylosporangium</taxon>
    </lineage>
</organism>
<proteinExistence type="predicted"/>
<name>A0ABN2AFS1_9ACTN</name>
<dbReference type="InterPro" id="IPR002372">
    <property type="entry name" value="PQQ_rpt_dom"/>
</dbReference>
<evidence type="ECO:0000313" key="3">
    <source>
        <dbReference type="Proteomes" id="UP001501470"/>
    </source>
</evidence>
<dbReference type="Pfam" id="PF13360">
    <property type="entry name" value="PQQ_2"/>
    <property type="match status" value="2"/>
</dbReference>
<comment type="caution">
    <text evidence="2">The sequence shown here is derived from an EMBL/GenBank/DDBJ whole genome shotgun (WGS) entry which is preliminary data.</text>
</comment>
<accession>A0ABN2AFS1</accession>
<keyword evidence="3" id="KW-1185">Reference proteome</keyword>
<dbReference type="Gene3D" id="2.130.10.10">
    <property type="entry name" value="YVTN repeat-like/Quinoprotein amine dehydrogenase"/>
    <property type="match status" value="2"/>
</dbReference>